<evidence type="ECO:0000256" key="2">
    <source>
        <dbReference type="SAM" id="SignalP"/>
    </source>
</evidence>
<reference evidence="3 4" key="1">
    <citation type="submission" date="2019-04" db="EMBL/GenBank/DDBJ databases">
        <title>Chromosome genome assembly for Takifugu flavidus.</title>
        <authorList>
            <person name="Xiao S."/>
        </authorList>
    </citation>
    <scope>NUCLEOTIDE SEQUENCE [LARGE SCALE GENOMIC DNA]</scope>
    <source>
        <strain evidence="3">HTHZ2018</strain>
        <tissue evidence="3">Muscle</tissue>
    </source>
</reference>
<accession>A0A5C6MTV2</accession>
<gene>
    <name evidence="3" type="ORF">D4764_06G0000460</name>
</gene>
<evidence type="ECO:0000313" key="3">
    <source>
        <dbReference type="EMBL" id="TWW58516.1"/>
    </source>
</evidence>
<evidence type="ECO:0000313" key="4">
    <source>
        <dbReference type="Proteomes" id="UP000324091"/>
    </source>
</evidence>
<keyword evidence="2" id="KW-0732">Signal</keyword>
<organism evidence="3 4">
    <name type="scientific">Takifugu flavidus</name>
    <name type="common">sansaifugu</name>
    <dbReference type="NCBI Taxonomy" id="433684"/>
    <lineage>
        <taxon>Eukaryota</taxon>
        <taxon>Metazoa</taxon>
        <taxon>Chordata</taxon>
        <taxon>Craniata</taxon>
        <taxon>Vertebrata</taxon>
        <taxon>Euteleostomi</taxon>
        <taxon>Actinopterygii</taxon>
        <taxon>Neopterygii</taxon>
        <taxon>Teleostei</taxon>
        <taxon>Neoteleostei</taxon>
        <taxon>Acanthomorphata</taxon>
        <taxon>Eupercaria</taxon>
        <taxon>Tetraodontiformes</taxon>
        <taxon>Tetradontoidea</taxon>
        <taxon>Tetraodontidae</taxon>
        <taxon>Takifugu</taxon>
    </lineage>
</organism>
<feature type="chain" id="PRO_5023097048" evidence="2">
    <location>
        <begin position="17"/>
        <end position="224"/>
    </location>
</feature>
<dbReference type="Proteomes" id="UP000324091">
    <property type="component" value="Chromosome 6"/>
</dbReference>
<proteinExistence type="predicted"/>
<sequence>MRCWIGAPVLLGPVGAADLSVLPGKCNRNPGDQFRGASPTAAHQGSLADLELKLWSKKKKIWPQFWNQRVNFSDSNQTFAPVSTLAVIIWAGSVRVLISAVFTQTTQTPPPPPPPGINQSRKLPPTPRPSHAAIPYSLCPPVQETSPPLEALYRDPALSSTTPGQSPPQLKEEQDVGPPHSIEATGPVQETDPAPQTQVDHANILSRLCCRNTEMFILSSEGEK</sequence>
<protein>
    <submittedName>
        <fullName evidence="3">Uncharacterized protein</fullName>
    </submittedName>
</protein>
<feature type="region of interest" description="Disordered" evidence="1">
    <location>
        <begin position="154"/>
        <end position="196"/>
    </location>
</feature>
<feature type="region of interest" description="Disordered" evidence="1">
    <location>
        <begin position="105"/>
        <end position="140"/>
    </location>
</feature>
<feature type="signal peptide" evidence="2">
    <location>
        <begin position="1"/>
        <end position="16"/>
    </location>
</feature>
<comment type="caution">
    <text evidence="3">The sequence shown here is derived from an EMBL/GenBank/DDBJ whole genome shotgun (WGS) entry which is preliminary data.</text>
</comment>
<keyword evidence="4" id="KW-1185">Reference proteome</keyword>
<evidence type="ECO:0000256" key="1">
    <source>
        <dbReference type="SAM" id="MobiDB-lite"/>
    </source>
</evidence>
<dbReference type="EMBL" id="RHFK02000019">
    <property type="protein sequence ID" value="TWW58516.1"/>
    <property type="molecule type" value="Genomic_DNA"/>
</dbReference>
<dbReference type="AlphaFoldDB" id="A0A5C6MTV2"/>
<name>A0A5C6MTV2_9TELE</name>
<feature type="compositionally biased region" description="Polar residues" evidence="1">
    <location>
        <begin position="158"/>
        <end position="168"/>
    </location>
</feature>